<dbReference type="AlphaFoldDB" id="A4JTP1"/>
<evidence type="ECO:0000313" key="4">
    <source>
        <dbReference type="Proteomes" id="UP000002287"/>
    </source>
</evidence>
<proteinExistence type="predicted"/>
<dbReference type="EMBL" id="CP000617">
    <property type="protein sequence ID" value="ABO59644.1"/>
    <property type="molecule type" value="Genomic_DNA"/>
</dbReference>
<dbReference type="KEGG" id="bvi:Bcep1808_6756"/>
<geneLocation type="plasmid" evidence="3 4">
    <name>pBVIE01</name>
</geneLocation>
<dbReference type="HOGENOM" id="CLU_108373_0_0_4"/>
<feature type="signal peptide" evidence="2">
    <location>
        <begin position="1"/>
        <end position="24"/>
    </location>
</feature>
<evidence type="ECO:0000256" key="2">
    <source>
        <dbReference type="SAM" id="SignalP"/>
    </source>
</evidence>
<keyword evidence="2" id="KW-0732">Signal</keyword>
<sequence>MNKRLLVASLLPLLATGCSSVFNTADNDSFSCPGMPQGIICKTPMAVYKSTNHMPAPTDNDTPYGPNVKQVGVKFGDDQGNVVRPELAASAASSLPGLTPVSATASARPVRTPAQVMRIWIAPWIDSKDDLHYPSYLFTEVQPRRWSYGKTEFAGKGMVVPHRELVAVAPVQQQESMRQRGKPAAHELPDGDAQQVDTGLTAPKSADVSVPGMPSPSDINLD</sequence>
<gene>
    <name evidence="3" type="ordered locus">Bcep1808_6756</name>
</gene>
<dbReference type="NCBIfam" id="TIGR02747">
    <property type="entry name" value="TraV"/>
    <property type="match status" value="1"/>
</dbReference>
<reference evidence="3 4" key="1">
    <citation type="submission" date="2007-03" db="EMBL/GenBank/DDBJ databases">
        <title>Complete sequence of plasmid pBVIE01 of Burkholderia vietnamiensis G4.</title>
        <authorList>
            <consortium name="US DOE Joint Genome Institute"/>
            <person name="Copeland A."/>
            <person name="Lucas S."/>
            <person name="Lapidus A."/>
            <person name="Barry K."/>
            <person name="Detter J.C."/>
            <person name="Glavina del Rio T."/>
            <person name="Hammon N."/>
            <person name="Israni S."/>
            <person name="Dalin E."/>
            <person name="Tice H."/>
            <person name="Pitluck S."/>
            <person name="Chain P."/>
            <person name="Malfatti S."/>
            <person name="Shin M."/>
            <person name="Vergez L."/>
            <person name="Schmutz J."/>
            <person name="Larimer F."/>
            <person name="Land M."/>
            <person name="Hauser L."/>
            <person name="Kyrpides N."/>
            <person name="Tiedje J."/>
            <person name="Richardson P."/>
        </authorList>
    </citation>
    <scope>NUCLEOTIDE SEQUENCE [LARGE SCALE GENOMIC DNA]</scope>
    <source>
        <strain evidence="4">G4 / LMG 22486</strain>
        <plasmid evidence="3 4">pBVIE01</plasmid>
    </source>
</reference>
<name>A4JTP1_BURVG</name>
<keyword evidence="3" id="KW-0449">Lipoprotein</keyword>
<evidence type="ECO:0000313" key="3">
    <source>
        <dbReference type="EMBL" id="ABO59644.1"/>
    </source>
</evidence>
<evidence type="ECO:0000256" key="1">
    <source>
        <dbReference type="SAM" id="MobiDB-lite"/>
    </source>
</evidence>
<dbReference type="InterPro" id="IPR014118">
    <property type="entry name" value="T4SS_TraV"/>
</dbReference>
<dbReference type="Pfam" id="PF09676">
    <property type="entry name" value="TraV"/>
    <property type="match status" value="1"/>
</dbReference>
<dbReference type="Proteomes" id="UP000002287">
    <property type="component" value="Plasmid pBVIE01"/>
</dbReference>
<accession>A4JTP1</accession>
<dbReference type="PROSITE" id="PS51257">
    <property type="entry name" value="PROKAR_LIPOPROTEIN"/>
    <property type="match status" value="1"/>
</dbReference>
<organism evidence="3 4">
    <name type="scientific">Burkholderia vietnamiensis (strain G4 / LMG 22486)</name>
    <name type="common">Burkholderia cepacia (strain R1808)</name>
    <dbReference type="NCBI Taxonomy" id="269482"/>
    <lineage>
        <taxon>Bacteria</taxon>
        <taxon>Pseudomonadati</taxon>
        <taxon>Pseudomonadota</taxon>
        <taxon>Betaproteobacteria</taxon>
        <taxon>Burkholderiales</taxon>
        <taxon>Burkholderiaceae</taxon>
        <taxon>Burkholderia</taxon>
        <taxon>Burkholderia cepacia complex</taxon>
    </lineage>
</organism>
<protein>
    <submittedName>
        <fullName evidence="3">Membrane lipoprotein lipid attachment site</fullName>
    </submittedName>
</protein>
<feature type="chain" id="PRO_5002671381" evidence="2">
    <location>
        <begin position="25"/>
        <end position="222"/>
    </location>
</feature>
<feature type="region of interest" description="Disordered" evidence="1">
    <location>
        <begin position="172"/>
        <end position="222"/>
    </location>
</feature>
<keyword evidence="3" id="KW-0614">Plasmid</keyword>